<organism evidence="2 3">
    <name type="scientific">Malikia spinosa</name>
    <dbReference type="NCBI Taxonomy" id="86180"/>
    <lineage>
        <taxon>Bacteria</taxon>
        <taxon>Pseudomonadati</taxon>
        <taxon>Pseudomonadota</taxon>
        <taxon>Betaproteobacteria</taxon>
        <taxon>Burkholderiales</taxon>
        <taxon>Comamonadaceae</taxon>
        <taxon>Malikia</taxon>
    </lineage>
</organism>
<dbReference type="InterPro" id="IPR032710">
    <property type="entry name" value="NTF2-like_dom_sf"/>
</dbReference>
<name>A0A7C9NG86_9BURK</name>
<protein>
    <submittedName>
        <fullName evidence="2">Nuclear transport factor 2 family protein</fullName>
    </submittedName>
</protein>
<comment type="caution">
    <text evidence="2">The sequence shown here is derived from an EMBL/GenBank/DDBJ whole genome shotgun (WGS) entry which is preliminary data.</text>
</comment>
<feature type="domain" description="DUF4440" evidence="1">
    <location>
        <begin position="7"/>
        <end position="114"/>
    </location>
</feature>
<evidence type="ECO:0000313" key="2">
    <source>
        <dbReference type="EMBL" id="MYZ52063.1"/>
    </source>
</evidence>
<dbReference type="RefSeq" id="WP_161124985.1">
    <property type="nucleotide sequence ID" value="NZ_VYSB01000007.1"/>
</dbReference>
<dbReference type="Pfam" id="PF14534">
    <property type="entry name" value="DUF4440"/>
    <property type="match status" value="1"/>
</dbReference>
<reference evidence="2 3" key="1">
    <citation type="submission" date="2019-09" db="EMBL/GenBank/DDBJ databases">
        <title>Identification of Malikia spinosa a prominent benzene-, toluene-, and ethylbenzene-degrading bacterium: enrichment, isolation and whole genome sequencing.</title>
        <authorList>
            <person name="Tancsics A."/>
            <person name="Revesz F."/>
            <person name="Kriszt B."/>
        </authorList>
    </citation>
    <scope>NUCLEOTIDE SEQUENCE [LARGE SCALE GENOMIC DNA]</scope>
    <source>
        <strain evidence="2 3">AB6</strain>
    </source>
</reference>
<dbReference type="InterPro" id="IPR027843">
    <property type="entry name" value="DUF4440"/>
</dbReference>
<dbReference type="Gene3D" id="3.10.450.50">
    <property type="match status" value="1"/>
</dbReference>
<accession>A0A7C9NG86</accession>
<dbReference type="Proteomes" id="UP000481947">
    <property type="component" value="Unassembled WGS sequence"/>
</dbReference>
<sequence length="125" mass="13661">MTRVPEVLALEERRRQALLAGDLPTLQRLLAEDLVYVHSTGACDGRDSYLAKLAGGSLQYLELDFSSLQVQVLSQAATVSGRMAALVSKDGQRKNVASLFMTVWARDIDGEWRLHAHQGTPLPAA</sequence>
<proteinExistence type="predicted"/>
<evidence type="ECO:0000259" key="1">
    <source>
        <dbReference type="Pfam" id="PF14534"/>
    </source>
</evidence>
<evidence type="ECO:0000313" key="3">
    <source>
        <dbReference type="Proteomes" id="UP000481947"/>
    </source>
</evidence>
<dbReference type="AlphaFoldDB" id="A0A7C9NG86"/>
<dbReference type="EMBL" id="VYSB01000007">
    <property type="protein sequence ID" value="MYZ52063.1"/>
    <property type="molecule type" value="Genomic_DNA"/>
</dbReference>
<dbReference type="SUPFAM" id="SSF54427">
    <property type="entry name" value="NTF2-like"/>
    <property type="match status" value="1"/>
</dbReference>
<gene>
    <name evidence="2" type="ORF">F5985_07925</name>
</gene>